<dbReference type="AlphaFoldDB" id="A0A6B9XVV4"/>
<sequence length="43" mass="5215">MFFWGLVFGPLSFLFPKRNGWMERLMDGWKNYCLSPMPCLLER</sequence>
<geneLocation type="mitochondrion" evidence="1"/>
<protein>
    <submittedName>
        <fullName evidence="1">Uncharacterized protein</fullName>
    </submittedName>
</protein>
<name>A0A6B9XVV4_PICSI</name>
<dbReference type="EMBL" id="MK697702">
    <property type="protein sequence ID" value="QHR91392.1"/>
    <property type="molecule type" value="Genomic_DNA"/>
</dbReference>
<reference evidence="1" key="1">
    <citation type="submission" date="2019-03" db="EMBL/GenBank/DDBJ databases">
        <title>Largest Complete Mitochondrial Genome of a Gymnosperm, Sitka Spruce (Picea sitchensis), Indicates Complex Physical Structure.</title>
        <authorList>
            <person name="Jackman S.D."/>
            <person name="Coombe L."/>
            <person name="Warren R."/>
            <person name="Kirk H."/>
            <person name="Trinh E."/>
            <person name="McLeod T."/>
            <person name="Pleasance S."/>
            <person name="Pandoh P."/>
            <person name="Zhao Y."/>
            <person name="Coope R."/>
            <person name="Bousquet J."/>
            <person name="Bohlmann J.C."/>
            <person name="Jones S.J.M."/>
            <person name="Birol I."/>
        </authorList>
    </citation>
    <scope>NUCLEOTIDE SEQUENCE</scope>
    <source>
        <strain evidence="1">Q903</strain>
    </source>
</reference>
<keyword evidence="1" id="KW-0496">Mitochondrion</keyword>
<proteinExistence type="predicted"/>
<gene>
    <name evidence="1" type="primary">orf05458</name>
    <name evidence="1" type="ORF">Q903MT_gene5426</name>
</gene>
<accession>A0A6B9XVV4</accession>
<organism evidence="1">
    <name type="scientific">Picea sitchensis</name>
    <name type="common">Sitka spruce</name>
    <name type="synonym">Pinus sitchensis</name>
    <dbReference type="NCBI Taxonomy" id="3332"/>
    <lineage>
        <taxon>Eukaryota</taxon>
        <taxon>Viridiplantae</taxon>
        <taxon>Streptophyta</taxon>
        <taxon>Embryophyta</taxon>
        <taxon>Tracheophyta</taxon>
        <taxon>Spermatophyta</taxon>
        <taxon>Pinopsida</taxon>
        <taxon>Pinidae</taxon>
        <taxon>Conifers I</taxon>
        <taxon>Pinales</taxon>
        <taxon>Pinaceae</taxon>
        <taxon>Picea</taxon>
    </lineage>
</organism>
<evidence type="ECO:0000313" key="1">
    <source>
        <dbReference type="EMBL" id="QHR91392.1"/>
    </source>
</evidence>